<dbReference type="PRINTS" id="PR00364">
    <property type="entry name" value="DISEASERSIST"/>
</dbReference>
<gene>
    <name evidence="3" type="ORF">Mrose_00077</name>
</gene>
<dbReference type="Proteomes" id="UP000265341">
    <property type="component" value="Unassembled WGS sequence"/>
</dbReference>
<organism evidence="3 4">
    <name type="scientific">Calidithermus roseus</name>
    <dbReference type="NCBI Taxonomy" id="1644118"/>
    <lineage>
        <taxon>Bacteria</taxon>
        <taxon>Thermotogati</taxon>
        <taxon>Deinococcota</taxon>
        <taxon>Deinococci</taxon>
        <taxon>Thermales</taxon>
        <taxon>Thermaceae</taxon>
        <taxon>Calidithermus</taxon>
    </lineage>
</organism>
<accession>A0A399F4S1</accession>
<evidence type="ECO:0000313" key="4">
    <source>
        <dbReference type="Proteomes" id="UP000265341"/>
    </source>
</evidence>
<evidence type="ECO:0000313" key="3">
    <source>
        <dbReference type="EMBL" id="RIH89852.1"/>
    </source>
</evidence>
<dbReference type="AlphaFoldDB" id="A0A399F4S1"/>
<dbReference type="InterPro" id="IPR027417">
    <property type="entry name" value="P-loop_NTPase"/>
</dbReference>
<dbReference type="SMART" id="SM00028">
    <property type="entry name" value="TPR"/>
    <property type="match status" value="6"/>
</dbReference>
<feature type="domain" description="ORC1/DEAH AAA+ ATPase" evidence="2">
    <location>
        <begin position="149"/>
        <end position="237"/>
    </location>
</feature>
<dbReference type="Pfam" id="PF13401">
    <property type="entry name" value="AAA_22"/>
    <property type="match status" value="1"/>
</dbReference>
<feature type="domain" description="DUF4062" evidence="1">
    <location>
        <begin position="4"/>
        <end position="52"/>
    </location>
</feature>
<keyword evidence="4" id="KW-1185">Reference proteome</keyword>
<dbReference type="InterPro" id="IPR049945">
    <property type="entry name" value="AAA_22"/>
</dbReference>
<dbReference type="InterPro" id="IPR025139">
    <property type="entry name" value="DUF4062"/>
</dbReference>
<sequence length="921" mass="101827">MFEMGARPHPPQSLYRFYIQQSQVFVGIYYQRYGWIAPNMTLSGLEDEYRLAAHLPQLIYIKEPSPRREPRLTQLLDTIRATATHPKTFSTLEELRQLLHADLVQLNQQPPPALSESKPAVIPQLPAALTSLIGRDDEIAAVRTLLLQGERLVTLVGPGGVGKTRIAAEVARGLELQLADGVHFISLTTLSDPAMLLPSIARSFGLLESSSRPLMESLLEYLYPKKLLLVLDGFEGILPAAPWVSELLGKAPGLQILITSRAVLRIFGERDFAVSPLQLPPSGADFAQLSQSEAVRLFVERAAAVNPNFSLTAENAPIVGEICRRLDGLPLAIELAAARIKVLQPKALLQRLSNRLKTLTDGPRDLPERQRTLRDAIEWSYRLLSAQEQRLFTCMAVFVAGSNLEAVEAVCHDETDLDLLDEVIGLVEKSLVVQTQPSLEPRFSMLETIREFALEKLELSGQAPKRREIHAAYYLELAEAANAGRIGPQQIGWLERLDLEQANHRAALTWLIANQKATEALRLASSLRWFWDLRGQFSEGWRWLQDALALPGEVPPLIRANALMGLGVLLWRQGNYTTARPLMEESLALRRAHGDLEGIANALQNLGNLTTHLGDFASARTYQDENLSIRRRLGEKSNLADALFSRGNLALVEGKLSEAKSLYLESLAAYTEVGDALGLPFVVVNLAEVARLRGDYPAAQTLGEDAMRRAEQLGDRLRLANALQSLGLTARDQGQLDEAEAKLQQSLAIYRELGHGLKIGFVSSELGTVMLQKGRLAAARQLLEEGLRTHNSLGLKPGVAYGLLGLAETALREGNLAEAKEYLRSGFPMAYQTTDHLTIVRYLETLALLLLHSNPIQSARLFGAAQVIRQKNEVVVTPAEQPTLQAGLHQLSRVFDKQTLEQLKQEGLELDLATSYLEMLD</sequence>
<dbReference type="EMBL" id="QWLA01000001">
    <property type="protein sequence ID" value="RIH89852.1"/>
    <property type="molecule type" value="Genomic_DNA"/>
</dbReference>
<proteinExistence type="predicted"/>
<dbReference type="GO" id="GO:0043531">
    <property type="term" value="F:ADP binding"/>
    <property type="evidence" value="ECO:0007669"/>
    <property type="project" value="InterPro"/>
</dbReference>
<dbReference type="Pfam" id="PF13424">
    <property type="entry name" value="TPR_12"/>
    <property type="match status" value="2"/>
</dbReference>
<dbReference type="Gene3D" id="3.40.50.300">
    <property type="entry name" value="P-loop containing nucleotide triphosphate hydrolases"/>
    <property type="match status" value="1"/>
</dbReference>
<dbReference type="SUPFAM" id="SSF48452">
    <property type="entry name" value="TPR-like"/>
    <property type="match status" value="2"/>
</dbReference>
<dbReference type="InterPro" id="IPR019734">
    <property type="entry name" value="TPR_rpt"/>
</dbReference>
<dbReference type="PANTHER" id="PTHR47691">
    <property type="entry name" value="REGULATOR-RELATED"/>
    <property type="match status" value="1"/>
</dbReference>
<reference evidence="3 4" key="1">
    <citation type="submission" date="2018-08" db="EMBL/GenBank/DDBJ databases">
        <title>Meiothermus roseus NBRC 110900 genome sequencing project.</title>
        <authorList>
            <person name="Da Costa M.S."/>
            <person name="Albuquerque L."/>
            <person name="Raposo P."/>
            <person name="Froufe H.J.C."/>
            <person name="Barroso C.S."/>
            <person name="Egas C."/>
        </authorList>
    </citation>
    <scope>NUCLEOTIDE SEQUENCE [LARGE SCALE GENOMIC DNA]</scope>
    <source>
        <strain evidence="3 4">NBRC 110900</strain>
    </source>
</reference>
<dbReference type="SUPFAM" id="SSF52540">
    <property type="entry name" value="P-loop containing nucleoside triphosphate hydrolases"/>
    <property type="match status" value="1"/>
</dbReference>
<comment type="caution">
    <text evidence="3">The sequence shown here is derived from an EMBL/GenBank/DDBJ whole genome shotgun (WGS) entry which is preliminary data.</text>
</comment>
<dbReference type="InterPro" id="IPR011990">
    <property type="entry name" value="TPR-like_helical_dom_sf"/>
</dbReference>
<dbReference type="Pfam" id="PF13271">
    <property type="entry name" value="DUF4062"/>
    <property type="match status" value="1"/>
</dbReference>
<dbReference type="PANTHER" id="PTHR47691:SF3">
    <property type="entry name" value="HTH-TYPE TRANSCRIPTIONAL REGULATOR RV0890C-RELATED"/>
    <property type="match status" value="1"/>
</dbReference>
<evidence type="ECO:0000259" key="2">
    <source>
        <dbReference type="Pfam" id="PF13401"/>
    </source>
</evidence>
<name>A0A399F4S1_9DEIN</name>
<protein>
    <submittedName>
        <fullName evidence="3">Putative HTH-type transcriptional regulator</fullName>
    </submittedName>
</protein>
<evidence type="ECO:0000259" key="1">
    <source>
        <dbReference type="Pfam" id="PF13271"/>
    </source>
</evidence>
<dbReference type="Gene3D" id="1.25.40.10">
    <property type="entry name" value="Tetratricopeptide repeat domain"/>
    <property type="match status" value="2"/>
</dbReference>